<proteinExistence type="predicted"/>
<dbReference type="Proteomes" id="UP000712600">
    <property type="component" value="Unassembled WGS sequence"/>
</dbReference>
<reference evidence="1" key="1">
    <citation type="submission" date="2019-12" db="EMBL/GenBank/DDBJ databases">
        <title>Genome sequencing and annotation of Brassica cretica.</title>
        <authorList>
            <person name="Studholme D.J."/>
            <person name="Sarris P."/>
        </authorList>
    </citation>
    <scope>NUCLEOTIDE SEQUENCE</scope>
    <source>
        <strain evidence="1">PFS-109/04</strain>
        <tissue evidence="1">Leaf</tissue>
    </source>
</reference>
<evidence type="ECO:0000313" key="1">
    <source>
        <dbReference type="EMBL" id="KAF3560008.1"/>
    </source>
</evidence>
<sequence length="144" mass="16137">MSVSLSSAAAPPSLFRKIFNGGWGEAGSYSKENYTSELLDFSVVSNLFKKKQDSEQSTVELALKKDDDDDDDITLKQAWDDIVQRIKFLSADHPLGSHLRETLQRDGERHGSVPLSVITAFDTKINNCYKVINNRYKVINPLVS</sequence>
<evidence type="ECO:0000313" key="2">
    <source>
        <dbReference type="Proteomes" id="UP000712600"/>
    </source>
</evidence>
<dbReference type="AlphaFoldDB" id="A0A8S9R8Q7"/>
<dbReference type="Gene3D" id="3.30.160.20">
    <property type="match status" value="1"/>
</dbReference>
<organism evidence="1 2">
    <name type="scientific">Brassica cretica</name>
    <name type="common">Mustard</name>
    <dbReference type="NCBI Taxonomy" id="69181"/>
    <lineage>
        <taxon>Eukaryota</taxon>
        <taxon>Viridiplantae</taxon>
        <taxon>Streptophyta</taxon>
        <taxon>Embryophyta</taxon>
        <taxon>Tracheophyta</taxon>
        <taxon>Spermatophyta</taxon>
        <taxon>Magnoliopsida</taxon>
        <taxon>eudicotyledons</taxon>
        <taxon>Gunneridae</taxon>
        <taxon>Pentapetalae</taxon>
        <taxon>rosids</taxon>
        <taxon>malvids</taxon>
        <taxon>Brassicales</taxon>
        <taxon>Brassicaceae</taxon>
        <taxon>Brassiceae</taxon>
        <taxon>Brassica</taxon>
    </lineage>
</organism>
<dbReference type="Pfam" id="PF21224">
    <property type="entry name" value="Hen1_LCD"/>
    <property type="match status" value="1"/>
</dbReference>
<protein>
    <submittedName>
        <fullName evidence="1">Uncharacterized protein</fullName>
    </submittedName>
</protein>
<comment type="caution">
    <text evidence="1">The sequence shown here is derived from an EMBL/GenBank/DDBJ whole genome shotgun (WGS) entry which is preliminary data.</text>
</comment>
<dbReference type="EMBL" id="QGKX02000996">
    <property type="protein sequence ID" value="KAF3560008.1"/>
    <property type="molecule type" value="Genomic_DNA"/>
</dbReference>
<gene>
    <name evidence="1" type="ORF">F2Q69_00015231</name>
</gene>
<accession>A0A8S9R8Q7</accession>
<name>A0A8S9R8Q7_BRACR</name>